<keyword evidence="7" id="KW-0407">Ion channel</keyword>
<dbReference type="InterPro" id="IPR028325">
    <property type="entry name" value="VG_K_chnl"/>
</dbReference>
<comment type="caution">
    <text evidence="11">The sequence shown here is derived from an EMBL/GenBank/DDBJ whole genome shotgun (WGS) entry which is preliminary data.</text>
</comment>
<comment type="subcellular location">
    <subcellularLocation>
        <location evidence="1">Membrane</location>
        <topology evidence="1">Multi-pass membrane protein</topology>
    </subcellularLocation>
</comment>
<sequence>MKKLYYATVFTFAIVSVVLAGLDIGGFISITSPPYLIIDKFILIFFWIDYIVRITLAKDKWHFFKSNIFDLLAIIPFDSMFAMFRIARTVRLLKLLKFIRIIGFAGRFKHNVTRFINTNGFIYLMSVAIALVLISAGIYSLAENVNYGNALWWAIVTSTTVGYGDISPATAVGKGVAIVLMFVGIGLIGTITSTVTTFFTQQQNEESGNELKKQLDEINQKLDRLESKLGDKNETQD</sequence>
<dbReference type="InterPro" id="IPR013099">
    <property type="entry name" value="K_chnl_dom"/>
</dbReference>
<evidence type="ECO:0000256" key="5">
    <source>
        <dbReference type="ARBA" id="ARBA00023065"/>
    </source>
</evidence>
<evidence type="ECO:0000256" key="8">
    <source>
        <dbReference type="SAM" id="Coils"/>
    </source>
</evidence>
<keyword evidence="12" id="KW-1185">Reference proteome</keyword>
<evidence type="ECO:0000256" key="6">
    <source>
        <dbReference type="ARBA" id="ARBA00023136"/>
    </source>
</evidence>
<evidence type="ECO:0000313" key="12">
    <source>
        <dbReference type="Proteomes" id="UP001519418"/>
    </source>
</evidence>
<dbReference type="RefSeq" id="WP_213819240.1">
    <property type="nucleotide sequence ID" value="NZ_JAAMFI010000001.1"/>
</dbReference>
<evidence type="ECO:0000256" key="4">
    <source>
        <dbReference type="ARBA" id="ARBA00022989"/>
    </source>
</evidence>
<reference evidence="11 12" key="1">
    <citation type="submission" date="2020-02" db="EMBL/GenBank/DDBJ databases">
        <title>Fructobacillus sp. isolated from paper mulberry of Taiwan.</title>
        <authorList>
            <person name="Lin S.-T."/>
        </authorList>
    </citation>
    <scope>NUCLEOTIDE SEQUENCE [LARGE SCALE GENOMIC DNA]</scope>
    <source>
        <strain evidence="11 12">M1-10</strain>
    </source>
</reference>
<evidence type="ECO:0000256" key="2">
    <source>
        <dbReference type="ARBA" id="ARBA00022448"/>
    </source>
</evidence>
<dbReference type="InterPro" id="IPR027359">
    <property type="entry name" value="Volt_channel_dom_sf"/>
</dbReference>
<feature type="domain" description="Potassium channel" evidence="10">
    <location>
        <begin position="129"/>
        <end position="200"/>
    </location>
</feature>
<keyword evidence="6 9" id="KW-0472">Membrane</keyword>
<keyword evidence="4 9" id="KW-1133">Transmembrane helix</keyword>
<name>A0ABS5QNH5_9LACO</name>
<dbReference type="Pfam" id="PF07885">
    <property type="entry name" value="Ion_trans_2"/>
    <property type="match status" value="1"/>
</dbReference>
<evidence type="ECO:0000256" key="9">
    <source>
        <dbReference type="SAM" id="Phobius"/>
    </source>
</evidence>
<evidence type="ECO:0000256" key="1">
    <source>
        <dbReference type="ARBA" id="ARBA00004141"/>
    </source>
</evidence>
<keyword evidence="3 9" id="KW-0812">Transmembrane</keyword>
<feature type="transmembrane region" description="Helical" evidence="9">
    <location>
        <begin position="7"/>
        <end position="30"/>
    </location>
</feature>
<dbReference type="Gene3D" id="1.10.287.70">
    <property type="match status" value="1"/>
</dbReference>
<dbReference type="PANTHER" id="PTHR11537">
    <property type="entry name" value="VOLTAGE-GATED POTASSIUM CHANNEL"/>
    <property type="match status" value="1"/>
</dbReference>
<keyword evidence="2" id="KW-0813">Transport</keyword>
<dbReference type="Proteomes" id="UP001519418">
    <property type="component" value="Unassembled WGS sequence"/>
</dbReference>
<evidence type="ECO:0000259" key="10">
    <source>
        <dbReference type="Pfam" id="PF07885"/>
    </source>
</evidence>
<protein>
    <submittedName>
        <fullName evidence="11">Ion transporter</fullName>
    </submittedName>
</protein>
<feature type="transmembrane region" description="Helical" evidence="9">
    <location>
        <begin position="36"/>
        <end position="56"/>
    </location>
</feature>
<keyword evidence="8" id="KW-0175">Coiled coil</keyword>
<keyword evidence="5" id="KW-0406">Ion transport</keyword>
<feature type="coiled-coil region" evidence="8">
    <location>
        <begin position="201"/>
        <end position="235"/>
    </location>
</feature>
<dbReference type="PANTHER" id="PTHR11537:SF254">
    <property type="entry name" value="POTASSIUM VOLTAGE-GATED CHANNEL PROTEIN SHAB"/>
    <property type="match status" value="1"/>
</dbReference>
<accession>A0ABS5QNH5</accession>
<proteinExistence type="predicted"/>
<gene>
    <name evidence="11" type="ORF">G6R27_01070</name>
</gene>
<organism evidence="11 12">
    <name type="scientific">Fructobacillus papyriferae</name>
    <dbReference type="NCBI Taxonomy" id="2713171"/>
    <lineage>
        <taxon>Bacteria</taxon>
        <taxon>Bacillati</taxon>
        <taxon>Bacillota</taxon>
        <taxon>Bacilli</taxon>
        <taxon>Lactobacillales</taxon>
        <taxon>Lactobacillaceae</taxon>
        <taxon>Fructobacillus</taxon>
    </lineage>
</organism>
<evidence type="ECO:0000256" key="3">
    <source>
        <dbReference type="ARBA" id="ARBA00022692"/>
    </source>
</evidence>
<evidence type="ECO:0000313" key="11">
    <source>
        <dbReference type="EMBL" id="MBS9334626.1"/>
    </source>
</evidence>
<feature type="transmembrane region" description="Helical" evidence="9">
    <location>
        <begin position="176"/>
        <end position="199"/>
    </location>
</feature>
<dbReference type="Gene3D" id="1.20.120.350">
    <property type="entry name" value="Voltage-gated potassium channels. Chain C"/>
    <property type="match status" value="1"/>
</dbReference>
<evidence type="ECO:0000256" key="7">
    <source>
        <dbReference type="ARBA" id="ARBA00023303"/>
    </source>
</evidence>
<dbReference type="SUPFAM" id="SSF81324">
    <property type="entry name" value="Voltage-gated potassium channels"/>
    <property type="match status" value="1"/>
</dbReference>
<dbReference type="EMBL" id="JAAMFI010000001">
    <property type="protein sequence ID" value="MBS9334626.1"/>
    <property type="molecule type" value="Genomic_DNA"/>
</dbReference>
<feature type="transmembrane region" description="Helical" evidence="9">
    <location>
        <begin position="120"/>
        <end position="141"/>
    </location>
</feature>